<gene>
    <name evidence="1" type="ORF">QLS65_05805</name>
</gene>
<evidence type="ECO:0000313" key="2">
    <source>
        <dbReference type="Proteomes" id="UP001243403"/>
    </source>
</evidence>
<accession>A0ABT6VBR3</accession>
<keyword evidence="2" id="KW-1185">Reference proteome</keyword>
<protein>
    <submittedName>
        <fullName evidence="1">Uncharacterized protein</fullName>
    </submittedName>
</protein>
<evidence type="ECO:0000313" key="1">
    <source>
        <dbReference type="EMBL" id="MDI5894397.1"/>
    </source>
</evidence>
<dbReference type="Proteomes" id="UP001243403">
    <property type="component" value="Unassembled WGS sequence"/>
</dbReference>
<dbReference type="EMBL" id="JASCRZ010000002">
    <property type="protein sequence ID" value="MDI5894397.1"/>
    <property type="molecule type" value="Genomic_DNA"/>
</dbReference>
<name>A0ABT6VBR3_9FLAO</name>
<organism evidence="1 2">
    <name type="scientific">Flavobacterium algoritolerans</name>
    <dbReference type="NCBI Taxonomy" id="3041254"/>
    <lineage>
        <taxon>Bacteria</taxon>
        <taxon>Pseudomonadati</taxon>
        <taxon>Bacteroidota</taxon>
        <taxon>Flavobacteriia</taxon>
        <taxon>Flavobacteriales</taxon>
        <taxon>Flavobacteriaceae</taxon>
        <taxon>Flavobacterium</taxon>
    </lineage>
</organism>
<reference evidence="1 2" key="1">
    <citation type="submission" date="2023-04" db="EMBL/GenBank/DDBJ databases">
        <title>Two novel species of Flavobacterium.</title>
        <authorList>
            <person name="Liu Q."/>
            <person name="Xin Y.-H."/>
        </authorList>
    </citation>
    <scope>NUCLEOTIDE SEQUENCE [LARGE SCALE GENOMIC DNA]</scope>
    <source>
        <strain evidence="1 2">LB1P51</strain>
    </source>
</reference>
<dbReference type="RefSeq" id="WP_282715886.1">
    <property type="nucleotide sequence ID" value="NZ_JASCRZ010000002.1"/>
</dbReference>
<sequence length="143" mass="15234">MSGPVINGKYRNYSSIRITAFGALFTTVKAISYERTDAIDGVKALGTTKDIGYTQGDEKCVGSITLLSEEVDSLQKSLPPGKSIQDIPPFPISVSYVGDTGLQVSHTLIGCKFTKNSRSGEAGSNDALGVEIPLYIADINWNA</sequence>
<proteinExistence type="predicted"/>
<comment type="caution">
    <text evidence="1">The sequence shown here is derived from an EMBL/GenBank/DDBJ whole genome shotgun (WGS) entry which is preliminary data.</text>
</comment>